<dbReference type="GO" id="GO:0016787">
    <property type="term" value="F:hydrolase activity"/>
    <property type="evidence" value="ECO:0007669"/>
    <property type="project" value="UniProtKB-KW"/>
</dbReference>
<dbReference type="AlphaFoldDB" id="A0A4P7HLB9"/>
<dbReference type="GO" id="GO:0004386">
    <property type="term" value="F:helicase activity"/>
    <property type="evidence" value="ECO:0007669"/>
    <property type="project" value="UniProtKB-KW"/>
</dbReference>
<gene>
    <name evidence="6" type="ORF">E4191_03655</name>
</gene>
<keyword evidence="1" id="KW-0378">Hydrolase</keyword>
<dbReference type="GO" id="GO:0005524">
    <property type="term" value="F:ATP binding"/>
    <property type="evidence" value="ECO:0007669"/>
    <property type="project" value="InterPro"/>
</dbReference>
<evidence type="ECO:0000259" key="3">
    <source>
        <dbReference type="PROSITE" id="PS50966"/>
    </source>
</evidence>
<evidence type="ECO:0008006" key="8">
    <source>
        <dbReference type="Google" id="ProtNLM"/>
    </source>
</evidence>
<dbReference type="Gene3D" id="3.40.50.10810">
    <property type="entry name" value="Tandem AAA-ATPase domain"/>
    <property type="match status" value="1"/>
</dbReference>
<dbReference type="InterPro" id="IPR000330">
    <property type="entry name" value="SNF2_N"/>
</dbReference>
<dbReference type="GO" id="GO:0008270">
    <property type="term" value="F:zinc ion binding"/>
    <property type="evidence" value="ECO:0007669"/>
    <property type="project" value="UniProtKB-KW"/>
</dbReference>
<feature type="domain" description="Helicase C-terminal" evidence="5">
    <location>
        <begin position="949"/>
        <end position="1101"/>
    </location>
</feature>
<evidence type="ECO:0000313" key="7">
    <source>
        <dbReference type="Proteomes" id="UP000296374"/>
    </source>
</evidence>
<dbReference type="PANTHER" id="PTHR10799">
    <property type="entry name" value="SNF2/RAD54 HELICASE FAMILY"/>
    <property type="match status" value="1"/>
</dbReference>
<dbReference type="Pfam" id="PF00271">
    <property type="entry name" value="Helicase_C"/>
    <property type="match status" value="1"/>
</dbReference>
<dbReference type="Pfam" id="PF00176">
    <property type="entry name" value="SNF2-rel_dom"/>
    <property type="match status" value="1"/>
</dbReference>
<dbReference type="EMBL" id="CP038439">
    <property type="protein sequence ID" value="QBX33911.1"/>
    <property type="molecule type" value="Genomic_DNA"/>
</dbReference>
<protein>
    <recommendedName>
        <fullName evidence="8">Helicase SNF2</fullName>
    </recommendedName>
</protein>
<dbReference type="PROSITE" id="PS51192">
    <property type="entry name" value="HELICASE_ATP_BIND_1"/>
    <property type="match status" value="1"/>
</dbReference>
<dbReference type="SUPFAM" id="SSF52540">
    <property type="entry name" value="P-loop containing nucleoside triphosphate hydrolases"/>
    <property type="match status" value="2"/>
</dbReference>
<name>A0A4P7HLB9_9RHOB</name>
<evidence type="ECO:0000256" key="1">
    <source>
        <dbReference type="ARBA" id="ARBA00022801"/>
    </source>
</evidence>
<dbReference type="SMART" id="SM00487">
    <property type="entry name" value="DEXDc"/>
    <property type="match status" value="1"/>
</dbReference>
<feature type="domain" description="Helicase ATP-binding" evidence="4">
    <location>
        <begin position="662"/>
        <end position="821"/>
    </location>
</feature>
<accession>A0A4P7HLB9</accession>
<dbReference type="InterPro" id="IPR007527">
    <property type="entry name" value="Znf_SWIM"/>
</dbReference>
<dbReference type="InterPro" id="IPR014001">
    <property type="entry name" value="Helicase_ATP-bd"/>
</dbReference>
<dbReference type="PROSITE" id="PS50966">
    <property type="entry name" value="ZF_SWIM"/>
    <property type="match status" value="1"/>
</dbReference>
<keyword evidence="2" id="KW-0863">Zinc-finger</keyword>
<reference evidence="7" key="1">
    <citation type="submission" date="2019-03" db="EMBL/GenBank/DDBJ databases">
        <authorList>
            <person name="Li J."/>
        </authorList>
    </citation>
    <scope>NUCLEOTIDE SEQUENCE [LARGE SCALE GENOMIC DNA]</scope>
    <source>
        <strain evidence="7">2251</strain>
    </source>
</reference>
<dbReference type="Gene3D" id="3.40.50.300">
    <property type="entry name" value="P-loop containing nucleotide triphosphate hydrolases"/>
    <property type="match status" value="1"/>
</dbReference>
<feature type="domain" description="SWIM-type" evidence="3">
    <location>
        <begin position="49"/>
        <end position="83"/>
    </location>
</feature>
<dbReference type="InterPro" id="IPR027417">
    <property type="entry name" value="P-loop_NTPase"/>
</dbReference>
<dbReference type="CDD" id="cd18793">
    <property type="entry name" value="SF2_C_SNF"/>
    <property type="match status" value="1"/>
</dbReference>
<evidence type="ECO:0000259" key="4">
    <source>
        <dbReference type="PROSITE" id="PS51192"/>
    </source>
</evidence>
<dbReference type="InterPro" id="IPR001650">
    <property type="entry name" value="Helicase_C-like"/>
</dbReference>
<sequence>MDIRLSDHFDGAALQRGRDYVRRGLVVSVDVSGDGTLAARVSNGRGTTYRQRIALGEGWLDGQCSCPLGHNCKHVAAVVVTWAAKRHARPGLAAPVQGWLRRVKESVSRAQPPETRDEDYPDKVKDRLLYVLSPHCPQMRIDICKGRINAAGNGLTSSIRRYDAAHALGSTGPAKFIRPVDLELLSALAQARLWDAGHSYGLPDLLRPRGQDAIALIRRLCETGRFLHDNAPDAQLYWTDERPAPRLTWLMAADGRQRLSFADGAGHPLRLRSLDGATLWVDTAQGRIGALEGDVDADALQLVEASPEVAPEEVAELGAALPDTLAGLDLPRPSAIRQAKRAARQRTARLTLGRESARDGPRFYGSTVQLPTLTLRFLYDGLEVGEGDADPRTVRDGEVVTLTRDPQWEAACATRLMEVGALPVDELEVHWPGERMMACDFVFADGEMNLHTLERSDPHAAVDFAFRIVPELRREGWDIVETSNWPYRLSTEAAELMVTTQAEAGEAFQGNDWFSLGFKVEIGGKVVDVAPLVAAFLEQVREDWGRVPDVETLTQHLARRRVYLNRGKAGYVAVDLSPLAPLLHLFLTHHAEWGSLHPSDANVARLAEEALAGSTVRFADNAGILPLARSLRTLAEAEGFTPPAGLTAQLRDYQAYGAAWMGSLLEAGFGGVLADDMGLGKTVQTLALLQARREAGAPGPALLIVPTSLLHGWQTQAAQFTPELRLAVLHGTGRGSLRDDALRADLVVTTYPLLARDRDWLAAQDWPLVILDEAQTLKNPASQMAKTLREVPARGRLALTGTPLENSLQDLWTLIDWLNPGLLGDRKRFQTLFRTPIEKHGDTAVQARLNRRLRPFLLRRTKEAVAAELPPRTEILDRVELPKTQQALYETVRSAMDARVRDAIAKRGAAAARITVLDALLKLRQVCCDPRLVKTEAARSVTDSAKRARLRDLLAELVAEGRRVLVFSQFVEMLRLIEDDLATAGIDYLMLTGQTQDRAGVLDAFARGDASVFLLSLKAGGVGLTLTEADTVILYDPWWNPAVERQAMDRAHRIGQEKPVFVHRLVAAGTVEEKILDMQARKQALADALFDDASGATEILLDEATLQDLFAPLSP</sequence>
<keyword evidence="2" id="KW-0479">Metal-binding</keyword>
<dbReference type="PROSITE" id="PS51194">
    <property type="entry name" value="HELICASE_CTER"/>
    <property type="match status" value="1"/>
</dbReference>
<organism evidence="6 7">
    <name type="scientific">Paracoccus liaowanqingii</name>
    <dbReference type="NCBI Taxonomy" id="2560053"/>
    <lineage>
        <taxon>Bacteria</taxon>
        <taxon>Pseudomonadati</taxon>
        <taxon>Pseudomonadota</taxon>
        <taxon>Alphaproteobacteria</taxon>
        <taxon>Rhodobacterales</taxon>
        <taxon>Paracoccaceae</taxon>
        <taxon>Paracoccus</taxon>
    </lineage>
</organism>
<dbReference type="InterPro" id="IPR038718">
    <property type="entry name" value="SNF2-like_sf"/>
</dbReference>
<dbReference type="SMART" id="SM00490">
    <property type="entry name" value="HELICc"/>
    <property type="match status" value="1"/>
</dbReference>
<evidence type="ECO:0000256" key="2">
    <source>
        <dbReference type="PROSITE-ProRule" id="PRU00325"/>
    </source>
</evidence>
<keyword evidence="2" id="KW-0862">Zinc</keyword>
<evidence type="ECO:0000259" key="5">
    <source>
        <dbReference type="PROSITE" id="PS51194"/>
    </source>
</evidence>
<proteinExistence type="predicted"/>
<evidence type="ECO:0000313" key="6">
    <source>
        <dbReference type="EMBL" id="QBX33911.1"/>
    </source>
</evidence>
<dbReference type="KEGG" id="plia:E4191_03655"/>
<dbReference type="Pfam" id="PF04434">
    <property type="entry name" value="SWIM"/>
    <property type="match status" value="1"/>
</dbReference>
<dbReference type="InterPro" id="IPR049730">
    <property type="entry name" value="SNF2/RAD54-like_C"/>
</dbReference>
<dbReference type="RefSeq" id="WP_135312205.1">
    <property type="nucleotide sequence ID" value="NZ_CP038439.1"/>
</dbReference>
<dbReference type="Proteomes" id="UP000296374">
    <property type="component" value="Chromosome"/>
</dbReference>